<reference evidence="2" key="1">
    <citation type="submission" date="2021-01" db="EMBL/GenBank/DDBJ databases">
        <authorList>
            <person name="Zahm M."/>
            <person name="Roques C."/>
            <person name="Cabau C."/>
            <person name="Klopp C."/>
            <person name="Donnadieu C."/>
            <person name="Jouanno E."/>
            <person name="Lampietro C."/>
            <person name="Louis A."/>
            <person name="Herpin A."/>
            <person name="Echchiki A."/>
            <person name="Berthelot C."/>
            <person name="Parey E."/>
            <person name="Roest-Crollius H."/>
            <person name="Braasch I."/>
            <person name="Postlethwait J."/>
            <person name="Bobe J."/>
            <person name="Montfort J."/>
            <person name="Bouchez O."/>
            <person name="Begum T."/>
            <person name="Mejri S."/>
            <person name="Adams A."/>
            <person name="Chen W.-J."/>
            <person name="Guiguen Y."/>
        </authorList>
    </citation>
    <scope>NUCLEOTIDE SEQUENCE</scope>
    <source>
        <strain evidence="2">YG-15Mar2019-1</strain>
        <tissue evidence="2">Brain</tissue>
    </source>
</reference>
<evidence type="ECO:0000313" key="3">
    <source>
        <dbReference type="Proteomes" id="UP001046870"/>
    </source>
</evidence>
<keyword evidence="3" id="KW-1185">Reference proteome</keyword>
<feature type="region of interest" description="Disordered" evidence="1">
    <location>
        <begin position="24"/>
        <end position="88"/>
    </location>
</feature>
<gene>
    <name evidence="2" type="ORF">MATL_G00226980</name>
</gene>
<sequence>MVDIQVTGSQVCCSLQMRLNGHSLVGGRHDTGPGCCSSGSEHPAGGSKEKRRPEEYRGESLRETGNGKQCQDAAATEESPHPAKAYLV</sequence>
<protein>
    <submittedName>
        <fullName evidence="2">Uncharacterized protein</fullName>
    </submittedName>
</protein>
<evidence type="ECO:0000256" key="1">
    <source>
        <dbReference type="SAM" id="MobiDB-lite"/>
    </source>
</evidence>
<proteinExistence type="predicted"/>
<comment type="caution">
    <text evidence="2">The sequence shown here is derived from an EMBL/GenBank/DDBJ whole genome shotgun (WGS) entry which is preliminary data.</text>
</comment>
<evidence type="ECO:0000313" key="2">
    <source>
        <dbReference type="EMBL" id="KAG7459045.1"/>
    </source>
</evidence>
<organism evidence="2 3">
    <name type="scientific">Megalops atlanticus</name>
    <name type="common">Tarpon</name>
    <name type="synonym">Clupea gigantea</name>
    <dbReference type="NCBI Taxonomy" id="7932"/>
    <lineage>
        <taxon>Eukaryota</taxon>
        <taxon>Metazoa</taxon>
        <taxon>Chordata</taxon>
        <taxon>Craniata</taxon>
        <taxon>Vertebrata</taxon>
        <taxon>Euteleostomi</taxon>
        <taxon>Actinopterygii</taxon>
        <taxon>Neopterygii</taxon>
        <taxon>Teleostei</taxon>
        <taxon>Elopiformes</taxon>
        <taxon>Megalopidae</taxon>
        <taxon>Megalops</taxon>
    </lineage>
</organism>
<feature type="compositionally biased region" description="Basic and acidic residues" evidence="1">
    <location>
        <begin position="47"/>
        <end position="62"/>
    </location>
</feature>
<accession>A0A9D3T3F4</accession>
<dbReference type="AlphaFoldDB" id="A0A9D3T3F4"/>
<dbReference type="Proteomes" id="UP001046870">
    <property type="component" value="Chromosome 20"/>
</dbReference>
<dbReference type="EMBL" id="JAFDVH010000020">
    <property type="protein sequence ID" value="KAG7459045.1"/>
    <property type="molecule type" value="Genomic_DNA"/>
</dbReference>
<name>A0A9D3T3F4_MEGAT</name>